<dbReference type="AlphaFoldDB" id="A0A6G1PV84"/>
<protein>
    <submittedName>
        <fullName evidence="1">Uncharacterized protein</fullName>
    </submittedName>
</protein>
<reference evidence="2" key="2">
    <citation type="submission" date="2019-02" db="EMBL/GenBank/DDBJ databases">
        <title>Opniocepnalus argus Var Kimnra genome.</title>
        <authorList>
            <person name="Zhou C."/>
            <person name="Xiao S."/>
        </authorList>
    </citation>
    <scope>NUCLEOTIDE SEQUENCE [LARGE SCALE GENOMIC DNA]</scope>
</reference>
<name>A0A6G1PV84_CHAAH</name>
<evidence type="ECO:0000313" key="1">
    <source>
        <dbReference type="EMBL" id="KAF3694093.1"/>
    </source>
</evidence>
<gene>
    <name evidence="1" type="ORF">EXN66_Car009769</name>
</gene>
<sequence length="69" mass="8176">MAAERTLVRCRRADRRHGRSVCECVRVGPAVSECRFYVNEKRVNCSRYTEPQYDVGLNYMELMEKDRSE</sequence>
<dbReference type="EMBL" id="CM015720">
    <property type="protein sequence ID" value="KAF3694093.1"/>
    <property type="molecule type" value="Genomic_DNA"/>
</dbReference>
<accession>A0A6G1PV84</accession>
<proteinExistence type="predicted"/>
<organism evidence="1 2">
    <name type="scientific">Channa argus</name>
    <name type="common">Northern snakehead</name>
    <name type="synonym">Ophicephalus argus</name>
    <dbReference type="NCBI Taxonomy" id="215402"/>
    <lineage>
        <taxon>Eukaryota</taxon>
        <taxon>Metazoa</taxon>
        <taxon>Chordata</taxon>
        <taxon>Craniata</taxon>
        <taxon>Vertebrata</taxon>
        <taxon>Euteleostomi</taxon>
        <taxon>Actinopterygii</taxon>
        <taxon>Neopterygii</taxon>
        <taxon>Teleostei</taxon>
        <taxon>Neoteleostei</taxon>
        <taxon>Acanthomorphata</taxon>
        <taxon>Anabantaria</taxon>
        <taxon>Anabantiformes</taxon>
        <taxon>Channoidei</taxon>
        <taxon>Channidae</taxon>
        <taxon>Channa</taxon>
    </lineage>
</organism>
<dbReference type="Proteomes" id="UP000503349">
    <property type="component" value="Chromosome 9"/>
</dbReference>
<keyword evidence="2" id="KW-1185">Reference proteome</keyword>
<reference evidence="1 2" key="1">
    <citation type="submission" date="2019-02" db="EMBL/GenBank/DDBJ databases">
        <title>Opniocepnalus argus genome.</title>
        <authorList>
            <person name="Zhou C."/>
            <person name="Xiao S."/>
        </authorList>
    </citation>
    <scope>NUCLEOTIDE SEQUENCE [LARGE SCALE GENOMIC DNA]</scope>
    <source>
        <strain evidence="1">OARG1902GOOAL</strain>
        <tissue evidence="1">Muscle</tissue>
    </source>
</reference>
<evidence type="ECO:0000313" key="2">
    <source>
        <dbReference type="Proteomes" id="UP000503349"/>
    </source>
</evidence>